<feature type="transmembrane region" description="Helical" evidence="1">
    <location>
        <begin position="71"/>
        <end position="87"/>
    </location>
</feature>
<dbReference type="AlphaFoldDB" id="A0A229NYK4"/>
<protein>
    <submittedName>
        <fullName evidence="2">Uncharacterized protein</fullName>
    </submittedName>
</protein>
<name>A0A229NYK4_9BACL</name>
<keyword evidence="3" id="KW-1185">Reference proteome</keyword>
<reference evidence="2 3" key="1">
    <citation type="submission" date="2017-07" db="EMBL/GenBank/DDBJ databases">
        <title>Paenibacillus herberti R33 genome sequencing and assembly.</title>
        <authorList>
            <person name="Su W."/>
        </authorList>
    </citation>
    <scope>NUCLEOTIDE SEQUENCE [LARGE SCALE GENOMIC DNA]</scope>
    <source>
        <strain evidence="2 3">R33</strain>
    </source>
</reference>
<keyword evidence="1" id="KW-0812">Transmembrane</keyword>
<keyword evidence="1" id="KW-1133">Transmembrane helix</keyword>
<evidence type="ECO:0000313" key="3">
    <source>
        <dbReference type="Proteomes" id="UP000215145"/>
    </source>
</evidence>
<accession>A0A229NYK4</accession>
<dbReference type="RefSeq" id="WP_089525642.1">
    <property type="nucleotide sequence ID" value="NZ_NMUQ01000002.1"/>
</dbReference>
<feature type="transmembrane region" description="Helical" evidence="1">
    <location>
        <begin position="5"/>
        <end position="25"/>
    </location>
</feature>
<comment type="caution">
    <text evidence="2">The sequence shown here is derived from an EMBL/GenBank/DDBJ whole genome shotgun (WGS) entry which is preliminary data.</text>
</comment>
<feature type="transmembrane region" description="Helical" evidence="1">
    <location>
        <begin position="93"/>
        <end position="110"/>
    </location>
</feature>
<gene>
    <name evidence="2" type="ORF">CGZ75_18320</name>
</gene>
<feature type="transmembrane region" description="Helical" evidence="1">
    <location>
        <begin position="31"/>
        <end position="59"/>
    </location>
</feature>
<proteinExistence type="predicted"/>
<dbReference type="Proteomes" id="UP000215145">
    <property type="component" value="Unassembled WGS sequence"/>
</dbReference>
<evidence type="ECO:0000256" key="1">
    <source>
        <dbReference type="SAM" id="Phobius"/>
    </source>
</evidence>
<keyword evidence="1" id="KW-0472">Membrane</keyword>
<dbReference type="EMBL" id="NMUQ01000002">
    <property type="protein sequence ID" value="OXM14825.1"/>
    <property type="molecule type" value="Genomic_DNA"/>
</dbReference>
<evidence type="ECO:0000313" key="2">
    <source>
        <dbReference type="EMBL" id="OXM14825.1"/>
    </source>
</evidence>
<organism evidence="2 3">
    <name type="scientific">Paenibacillus herberti</name>
    <dbReference type="NCBI Taxonomy" id="1619309"/>
    <lineage>
        <taxon>Bacteria</taxon>
        <taxon>Bacillati</taxon>
        <taxon>Bacillota</taxon>
        <taxon>Bacilli</taxon>
        <taxon>Bacillales</taxon>
        <taxon>Paenibacillaceae</taxon>
        <taxon>Paenibacillus</taxon>
    </lineage>
</organism>
<sequence>MINKVIISLISASIVTFAIPLVIMIDSDESFTIAFFIVASVYAAMYVFTYGFLASLIAIYFFRLNDIKSSVFRVLILLGFGAAPFFLDIGFGYTSLIAAFLYSLAFEILTRTKKV</sequence>